<evidence type="ECO:0000313" key="5">
    <source>
        <dbReference type="Proteomes" id="UP000803844"/>
    </source>
</evidence>
<keyword evidence="5" id="KW-1185">Reference proteome</keyword>
<evidence type="ECO:0000256" key="1">
    <source>
        <dbReference type="SAM" id="SignalP"/>
    </source>
</evidence>
<gene>
    <name evidence="4" type="ORF">M406DRAFT_263100</name>
</gene>
<evidence type="ECO:0000313" key="4">
    <source>
        <dbReference type="EMBL" id="KAF3763475.1"/>
    </source>
</evidence>
<dbReference type="GeneID" id="63834693"/>
<feature type="domain" description="AsqO/PenF-like C-terminal" evidence="3">
    <location>
        <begin position="235"/>
        <end position="364"/>
    </location>
</feature>
<feature type="signal peptide" evidence="1">
    <location>
        <begin position="1"/>
        <end position="18"/>
    </location>
</feature>
<dbReference type="AlphaFoldDB" id="A0A9P5CN26"/>
<organism evidence="4 5">
    <name type="scientific">Cryphonectria parasitica (strain ATCC 38755 / EP155)</name>
    <dbReference type="NCBI Taxonomy" id="660469"/>
    <lineage>
        <taxon>Eukaryota</taxon>
        <taxon>Fungi</taxon>
        <taxon>Dikarya</taxon>
        <taxon>Ascomycota</taxon>
        <taxon>Pezizomycotina</taxon>
        <taxon>Sordariomycetes</taxon>
        <taxon>Sordariomycetidae</taxon>
        <taxon>Diaporthales</taxon>
        <taxon>Cryphonectriaceae</taxon>
        <taxon>Cryphonectria-Endothia species complex</taxon>
        <taxon>Cryphonectria</taxon>
    </lineage>
</organism>
<evidence type="ECO:0000259" key="3">
    <source>
        <dbReference type="Pfam" id="PF25581"/>
    </source>
</evidence>
<dbReference type="Proteomes" id="UP000803844">
    <property type="component" value="Unassembled WGS sequence"/>
</dbReference>
<comment type="caution">
    <text evidence="4">The sequence shown here is derived from an EMBL/GenBank/DDBJ whole genome shotgun (WGS) entry which is preliminary data.</text>
</comment>
<dbReference type="Pfam" id="PF25581">
    <property type="entry name" value="AsqO_C"/>
    <property type="match status" value="1"/>
</dbReference>
<proteinExistence type="predicted"/>
<name>A0A9P5CN26_CRYP1</name>
<dbReference type="RefSeq" id="XP_040774436.1">
    <property type="nucleotide sequence ID" value="XM_040917564.1"/>
</dbReference>
<feature type="domain" description="Diels-Alderase N-terminal" evidence="2">
    <location>
        <begin position="22"/>
        <end position="228"/>
    </location>
</feature>
<protein>
    <recommendedName>
        <fullName evidence="6">Hydroxyneurosporene synthase</fullName>
    </recommendedName>
</protein>
<keyword evidence="1" id="KW-0732">Signal</keyword>
<sequence>MQKAVIAASALLISSATATVETLSNVLTNGTVTAEWTSSPSTYLDGPKISGPANDTTYDWWYFDVVSAATNASTVVVIYNAGPDGFINTYYDGPLSASLTGTFANGTAYNLDLPATGGVIDYDQDGISLVWEGAGFSFVGSSLSESEATYVMTINSSDIGVQGTITWKSLAPAHYPCSLNEDGASEVIMPHIGWANAVPDATATVDLLFSDGTSLSFDDGIGYHDKNWGDQAFVDSASQWYWGHAHLGPYSIVWYDALDLAGQEYFAGYVAENGTVISASCATNAVVVRPWGASSTYPPTLTTGIMQGLGMQFDLGNGTTFVANVTTGTIIIDITGYNRARGTIEGGLDGGELYTGTALFEEFALIA</sequence>
<reference evidence="4" key="1">
    <citation type="journal article" date="2020" name="Phytopathology">
        <title>Genome sequence of the chestnut blight fungus Cryphonectria parasitica EP155: A fundamental resource for an archetypical invasive plant pathogen.</title>
        <authorList>
            <person name="Crouch J.A."/>
            <person name="Dawe A."/>
            <person name="Aerts A."/>
            <person name="Barry K."/>
            <person name="Churchill A.C.L."/>
            <person name="Grimwood J."/>
            <person name="Hillman B."/>
            <person name="Milgroom M.G."/>
            <person name="Pangilinan J."/>
            <person name="Smith M."/>
            <person name="Salamov A."/>
            <person name="Schmutz J."/>
            <person name="Yadav J."/>
            <person name="Grigoriev I.V."/>
            <person name="Nuss D."/>
        </authorList>
    </citation>
    <scope>NUCLEOTIDE SEQUENCE</scope>
    <source>
        <strain evidence="4">EP155</strain>
    </source>
</reference>
<dbReference type="OrthoDB" id="5344254at2759"/>
<evidence type="ECO:0008006" key="6">
    <source>
        <dbReference type="Google" id="ProtNLM"/>
    </source>
</evidence>
<dbReference type="Pfam" id="PF24137">
    <property type="entry name" value="DA_N"/>
    <property type="match status" value="1"/>
</dbReference>
<evidence type="ECO:0000259" key="2">
    <source>
        <dbReference type="Pfam" id="PF24137"/>
    </source>
</evidence>
<feature type="chain" id="PRO_5040477574" description="Hydroxyneurosporene synthase" evidence="1">
    <location>
        <begin position="19"/>
        <end position="367"/>
    </location>
</feature>
<dbReference type="SUPFAM" id="SSF159245">
    <property type="entry name" value="AttH-like"/>
    <property type="match status" value="1"/>
</dbReference>
<dbReference type="EMBL" id="MU032349">
    <property type="protein sequence ID" value="KAF3763475.1"/>
    <property type="molecule type" value="Genomic_DNA"/>
</dbReference>
<dbReference type="InterPro" id="IPR056402">
    <property type="entry name" value="DA_N"/>
</dbReference>
<accession>A0A9P5CN26</accession>
<dbReference type="InterPro" id="IPR057722">
    <property type="entry name" value="AsqO/PenF-like_C"/>
</dbReference>